<keyword evidence="3" id="KW-1185">Reference proteome</keyword>
<gene>
    <name evidence="2" type="ORF">BD809_103342</name>
</gene>
<feature type="chain" id="PRO_5024408246" evidence="1">
    <location>
        <begin position="21"/>
        <end position="130"/>
    </location>
</feature>
<proteinExistence type="predicted"/>
<dbReference type="EMBL" id="VNHU01000003">
    <property type="protein sequence ID" value="TYP75278.1"/>
    <property type="molecule type" value="Genomic_DNA"/>
</dbReference>
<evidence type="ECO:0000313" key="2">
    <source>
        <dbReference type="EMBL" id="TYP75278.1"/>
    </source>
</evidence>
<dbReference type="OrthoDB" id="5480566at2"/>
<feature type="signal peptide" evidence="1">
    <location>
        <begin position="1"/>
        <end position="20"/>
    </location>
</feature>
<dbReference type="Proteomes" id="UP000324376">
    <property type="component" value="Unassembled WGS sequence"/>
</dbReference>
<organism evidence="2 3">
    <name type="scientific">Aquimarina intermedia</name>
    <dbReference type="NCBI Taxonomy" id="350814"/>
    <lineage>
        <taxon>Bacteria</taxon>
        <taxon>Pseudomonadati</taxon>
        <taxon>Bacteroidota</taxon>
        <taxon>Flavobacteriia</taxon>
        <taxon>Flavobacteriales</taxon>
        <taxon>Flavobacteriaceae</taxon>
        <taxon>Aquimarina</taxon>
    </lineage>
</organism>
<name>A0A5S5C9I5_9FLAO</name>
<evidence type="ECO:0000313" key="3">
    <source>
        <dbReference type="Proteomes" id="UP000324376"/>
    </source>
</evidence>
<evidence type="ECO:0000256" key="1">
    <source>
        <dbReference type="SAM" id="SignalP"/>
    </source>
</evidence>
<accession>A0A5S5C9I5</accession>
<keyword evidence="1" id="KW-0732">Signal</keyword>
<dbReference type="AlphaFoldDB" id="A0A5S5C9I5"/>
<sequence length="130" mass="15220">MKNILIIFSLLFFFHLSAQKSISAKQWQEDLRFLQNTLHKDYASLFVKTTKEDFDTQVEALYKDIPNLEEHEIRVGLARIVSQFKYGHTQIPYGTKGRSGILPLNLYHFNEGIYIEGVHKGTKKLWAQKF</sequence>
<dbReference type="RefSeq" id="WP_148782264.1">
    <property type="nucleotide sequence ID" value="NZ_VNHU01000003.1"/>
</dbReference>
<protein>
    <submittedName>
        <fullName evidence="2">Uncharacterized protein</fullName>
    </submittedName>
</protein>
<comment type="caution">
    <text evidence="2">The sequence shown here is derived from an EMBL/GenBank/DDBJ whole genome shotgun (WGS) entry which is preliminary data.</text>
</comment>
<reference evidence="2 3" key="1">
    <citation type="submission" date="2019-07" db="EMBL/GenBank/DDBJ databases">
        <title>Genomic Encyclopedia of Archaeal and Bacterial Type Strains, Phase II (KMG-II): from individual species to whole genera.</title>
        <authorList>
            <person name="Goeker M."/>
        </authorList>
    </citation>
    <scope>NUCLEOTIDE SEQUENCE [LARGE SCALE GENOMIC DNA]</scope>
    <source>
        <strain evidence="2 3">DSM 17527</strain>
    </source>
</reference>